<dbReference type="InterPro" id="IPR011110">
    <property type="entry name" value="Reg_prop"/>
</dbReference>
<accession>A0ABU9QTC6</accession>
<feature type="non-terminal residue" evidence="1">
    <location>
        <position position="130"/>
    </location>
</feature>
<evidence type="ECO:0000313" key="2">
    <source>
        <dbReference type="Proteomes" id="UP001494588"/>
    </source>
</evidence>
<name>A0ABU9QTC6_9BURK</name>
<keyword evidence="2" id="KW-1185">Reference proteome</keyword>
<protein>
    <submittedName>
        <fullName evidence="1">Two-component regulator propeller domain-containing protein</fullName>
    </submittedName>
</protein>
<comment type="caution">
    <text evidence="1">The sequence shown here is derived from an EMBL/GenBank/DDBJ whole genome shotgun (WGS) entry which is preliminary data.</text>
</comment>
<organism evidence="1 2">
    <name type="scientific">Paraburkholderia sabiae</name>
    <dbReference type="NCBI Taxonomy" id="273251"/>
    <lineage>
        <taxon>Bacteria</taxon>
        <taxon>Pseudomonadati</taxon>
        <taxon>Pseudomonadota</taxon>
        <taxon>Betaproteobacteria</taxon>
        <taxon>Burkholderiales</taxon>
        <taxon>Burkholderiaceae</taxon>
        <taxon>Paraburkholderia</taxon>
    </lineage>
</organism>
<dbReference type="Pfam" id="PF07494">
    <property type="entry name" value="Reg_prop"/>
    <property type="match status" value="1"/>
</dbReference>
<dbReference type="SUPFAM" id="SSF63829">
    <property type="entry name" value="Calcium-dependent phosphotriesterase"/>
    <property type="match status" value="1"/>
</dbReference>
<evidence type="ECO:0000313" key="1">
    <source>
        <dbReference type="EMBL" id="MEM5292706.1"/>
    </source>
</evidence>
<dbReference type="Gene3D" id="2.130.10.10">
    <property type="entry name" value="YVTN repeat-like/Quinoprotein amine dehydrogenase"/>
    <property type="match status" value="1"/>
</dbReference>
<proteinExistence type="predicted"/>
<reference evidence="1 2" key="1">
    <citation type="submission" date="2024-01" db="EMBL/GenBank/DDBJ databases">
        <title>The diversity of rhizobia nodulating Mimosa spp. in eleven states of Brazil covering several biomes is determined by host plant, location, and edaphic factors.</title>
        <authorList>
            <person name="Rouws L."/>
            <person name="Barauna A."/>
            <person name="Beukes C."/>
            <person name="De Faria S.M."/>
            <person name="Gross E."/>
            <person name="Dos Reis Junior F.B."/>
            <person name="Simon M."/>
            <person name="Maluk M."/>
            <person name="Odee D.W."/>
            <person name="Kenicer G."/>
            <person name="Young J.P.W."/>
            <person name="Reis V.M."/>
            <person name="Zilli J."/>
            <person name="James E.K."/>
        </authorList>
    </citation>
    <scope>NUCLEOTIDE SEQUENCE [LARGE SCALE GENOMIC DNA]</scope>
    <source>
        <strain evidence="1 2">JPY77</strain>
    </source>
</reference>
<sequence length="130" mass="14612">MKLAPDENLWLGTDEGLFLFNTKSGTLSGNYFTVKCSVTDILLDKKKEIWITTDGCGIFKVDRTNQKAIAQNNIQGNQLAKSNSVWSLYEDKSGNKWFGSLRGGISMLSNTPKYFKSIRYNAKDPAENFI</sequence>
<dbReference type="EMBL" id="JAZHGC010000220">
    <property type="protein sequence ID" value="MEM5292706.1"/>
    <property type="molecule type" value="Genomic_DNA"/>
</dbReference>
<gene>
    <name evidence="1" type="ORF">V4C55_44760</name>
</gene>
<dbReference type="Proteomes" id="UP001494588">
    <property type="component" value="Unassembled WGS sequence"/>
</dbReference>
<dbReference type="InterPro" id="IPR015943">
    <property type="entry name" value="WD40/YVTN_repeat-like_dom_sf"/>
</dbReference>